<feature type="region of interest" description="Disordered" evidence="4">
    <location>
        <begin position="94"/>
        <end position="190"/>
    </location>
</feature>
<dbReference type="Gene3D" id="1.10.533.10">
    <property type="entry name" value="Death Domain, Fas"/>
    <property type="match status" value="1"/>
</dbReference>
<dbReference type="Pfam" id="PF02760">
    <property type="entry name" value="HIN"/>
    <property type="match status" value="1"/>
</dbReference>
<feature type="compositionally biased region" description="Polar residues" evidence="4">
    <location>
        <begin position="112"/>
        <end position="121"/>
    </location>
</feature>
<evidence type="ECO:0000256" key="2">
    <source>
        <dbReference type="ARBA" id="ARBA00008647"/>
    </source>
</evidence>
<dbReference type="PROSITE" id="PS50824">
    <property type="entry name" value="DAPIN"/>
    <property type="match status" value="1"/>
</dbReference>
<dbReference type="InterPro" id="IPR004021">
    <property type="entry name" value="HIN200/IF120x"/>
</dbReference>
<dbReference type="CDD" id="cd08305">
    <property type="entry name" value="Pyrin"/>
    <property type="match status" value="1"/>
</dbReference>
<dbReference type="InterPro" id="IPR040205">
    <property type="entry name" value="HIN-200"/>
</dbReference>
<feature type="compositionally biased region" description="Low complexity" evidence="4">
    <location>
        <begin position="166"/>
        <end position="175"/>
    </location>
</feature>
<dbReference type="SMART" id="SM01289">
    <property type="entry name" value="PYRIN"/>
    <property type="match status" value="1"/>
</dbReference>
<feature type="domain" description="HIN-200" evidence="6">
    <location>
        <begin position="184"/>
        <end position="384"/>
    </location>
</feature>
<evidence type="ECO:0000256" key="1">
    <source>
        <dbReference type="ARBA" id="ARBA00004123"/>
    </source>
</evidence>
<dbReference type="PANTHER" id="PTHR12200">
    <property type="entry name" value="INTERFERON-INDUCIBLE PROTEIN AIM2 FAMILY MEMBER"/>
    <property type="match status" value="1"/>
</dbReference>
<keyword evidence="3" id="KW-0539">Nucleus</keyword>
<dbReference type="GeneID" id="101660942"/>
<evidence type="ECO:0000259" key="5">
    <source>
        <dbReference type="PROSITE" id="PS50824"/>
    </source>
</evidence>
<dbReference type="SUPFAM" id="SSF47986">
    <property type="entry name" value="DEATH domain"/>
    <property type="match status" value="1"/>
</dbReference>
<dbReference type="RefSeq" id="XP_030743707.1">
    <property type="nucleotide sequence ID" value="XM_030887847.2"/>
</dbReference>
<keyword evidence="7" id="KW-1185">Reference proteome</keyword>
<dbReference type="PROSITE" id="PS50834">
    <property type="entry name" value="HIN_200"/>
    <property type="match status" value="1"/>
</dbReference>
<feature type="domain" description="Pyrin" evidence="5">
    <location>
        <begin position="1"/>
        <end position="89"/>
    </location>
</feature>
<feature type="compositionally biased region" description="Polar residues" evidence="4">
    <location>
        <begin position="141"/>
        <end position="158"/>
    </location>
</feature>
<evidence type="ECO:0000256" key="3">
    <source>
        <dbReference type="ARBA" id="ARBA00023242"/>
    </source>
</evidence>
<dbReference type="PANTHER" id="PTHR12200:SF25">
    <property type="entry name" value="PYRIN AND HIN DOMAIN-CONTAINING PROTEIN 1"/>
    <property type="match status" value="1"/>
</dbReference>
<evidence type="ECO:0000259" key="6">
    <source>
        <dbReference type="PROSITE" id="PS50834"/>
    </source>
</evidence>
<dbReference type="SUPFAM" id="SSF159141">
    <property type="entry name" value="HIN-2000 domain-like"/>
    <property type="match status" value="2"/>
</dbReference>
<sequence length="403" mass="45497">MGSEYKKIVLLKGLEPLNQYNFHIVKSILAHDLQLTKKMQEDYDRIKIADLMEEKYGGVASVDKLIEIFKDIKDLNKDTVKNLKVAKLKAKRIKNRKETPVKRNKQDKASFATPTSTTGQGQKRKITANEKSVTKKKKVSQEQSQPPCPSGASTSASMNYCPPPQISSSTPSSTSFTENQGEQTQYQAANKRSVLQKGPIVVKVLKATAPFKYESPLKGKNRMFHATVVTESTFFQVKVFNVNLKKKFTPKKVLVITDYMEYKGLIEINEMSSVSEADPDQKLDVSIRIIKRAKETPKIDDLQKRASGTFVYGFFTLHKKKVNVKNTIYEIQDDTGKMDVVGSGKCHNLKCEEGDKLRLFCFKLKTIDHKLKLASDIHSLIKVTRNQKKNKESQGANANPQID</sequence>
<dbReference type="InterPro" id="IPR004020">
    <property type="entry name" value="DAPIN"/>
</dbReference>
<organism evidence="7 8">
    <name type="scientific">Echinops telfairi</name>
    <name type="common">Lesser hedgehog tenrec</name>
    <dbReference type="NCBI Taxonomy" id="9371"/>
    <lineage>
        <taxon>Eukaryota</taxon>
        <taxon>Metazoa</taxon>
        <taxon>Chordata</taxon>
        <taxon>Craniata</taxon>
        <taxon>Vertebrata</taxon>
        <taxon>Euteleostomi</taxon>
        <taxon>Mammalia</taxon>
        <taxon>Eutheria</taxon>
        <taxon>Afrotheria</taxon>
        <taxon>Tenrecidae</taxon>
        <taxon>Tenrecinae</taxon>
        <taxon>Echinops</taxon>
    </lineage>
</organism>
<dbReference type="InterPro" id="IPR012340">
    <property type="entry name" value="NA-bd_OB-fold"/>
</dbReference>
<proteinExistence type="inferred from homology"/>
<gene>
    <name evidence="8" type="primary">MNDA</name>
</gene>
<reference evidence="8" key="1">
    <citation type="submission" date="2025-08" db="UniProtKB">
        <authorList>
            <consortium name="RefSeq"/>
        </authorList>
    </citation>
    <scope>IDENTIFICATION</scope>
</reference>
<dbReference type="Proteomes" id="UP000694863">
    <property type="component" value="Unplaced"/>
</dbReference>
<evidence type="ECO:0000256" key="4">
    <source>
        <dbReference type="SAM" id="MobiDB-lite"/>
    </source>
</evidence>
<evidence type="ECO:0000313" key="8">
    <source>
        <dbReference type="RefSeq" id="XP_030743707.1"/>
    </source>
</evidence>
<comment type="subcellular location">
    <subcellularLocation>
        <location evidence="1">Nucleus</location>
    </subcellularLocation>
</comment>
<feature type="compositionally biased region" description="Polar residues" evidence="4">
    <location>
        <begin position="176"/>
        <end position="190"/>
    </location>
</feature>
<dbReference type="Gene3D" id="2.40.50.140">
    <property type="entry name" value="Nucleic acid-binding proteins"/>
    <property type="match status" value="2"/>
</dbReference>
<feature type="compositionally biased region" description="Basic and acidic residues" evidence="4">
    <location>
        <begin position="96"/>
        <end position="108"/>
    </location>
</feature>
<accession>A0ABM1VMD7</accession>
<protein>
    <submittedName>
        <fullName evidence="8">Myeloid cell nuclear differentiation antigen</fullName>
    </submittedName>
</protein>
<comment type="similarity">
    <text evidence="2">Belongs to the HIN-200 family.</text>
</comment>
<name>A0ABM1VMD7_ECHTE</name>
<dbReference type="InterPro" id="IPR011029">
    <property type="entry name" value="DEATH-like_dom_sf"/>
</dbReference>
<dbReference type="Pfam" id="PF02758">
    <property type="entry name" value="PYRIN"/>
    <property type="match status" value="1"/>
</dbReference>
<evidence type="ECO:0000313" key="7">
    <source>
        <dbReference type="Proteomes" id="UP000694863"/>
    </source>
</evidence>